<dbReference type="InterPro" id="IPR036868">
    <property type="entry name" value="TusA-like_sf"/>
</dbReference>
<dbReference type="Proteomes" id="UP000248044">
    <property type="component" value="Chromosome"/>
</dbReference>
<dbReference type="InterPro" id="IPR001455">
    <property type="entry name" value="TusA-like"/>
</dbReference>
<gene>
    <name evidence="2" type="ORF">DFR85_15550</name>
</gene>
<reference evidence="2 3" key="1">
    <citation type="submission" date="2018-05" db="EMBL/GenBank/DDBJ databases">
        <title>Complete Genome Sequences of Extremely Thermoacidophilic, Metal-Mobilizing Type-Strain Members of the Archaeal Family Sulfolobaceae: Acidianus brierleyi DSM-1651T, Acidianus sulfidivorans DSM-18786T, Metallosphaera hakonensis DSM-7519T, and Metallosphaera prunae DSM-10039T.</title>
        <authorList>
            <person name="Counts J.A."/>
            <person name="Kelly R.M."/>
        </authorList>
    </citation>
    <scope>NUCLEOTIDE SEQUENCE [LARGE SCALE GENOMIC DNA]</scope>
    <source>
        <strain evidence="2 3">DSM 1651</strain>
    </source>
</reference>
<organism evidence="2 3">
    <name type="scientific">Acidianus brierleyi</name>
    <dbReference type="NCBI Taxonomy" id="41673"/>
    <lineage>
        <taxon>Archaea</taxon>
        <taxon>Thermoproteota</taxon>
        <taxon>Thermoprotei</taxon>
        <taxon>Sulfolobales</taxon>
        <taxon>Sulfolobaceae</taxon>
        <taxon>Acidianus</taxon>
    </lineage>
</organism>
<dbReference type="CDD" id="cd00291">
    <property type="entry name" value="SirA_YedF_YeeD"/>
    <property type="match status" value="1"/>
</dbReference>
<keyword evidence="3" id="KW-1185">Reference proteome</keyword>
<dbReference type="EMBL" id="CP029289">
    <property type="protein sequence ID" value="AWR95783.1"/>
    <property type="molecule type" value="Genomic_DNA"/>
</dbReference>
<dbReference type="SUPFAM" id="SSF64307">
    <property type="entry name" value="SirA-like"/>
    <property type="match status" value="1"/>
</dbReference>
<dbReference type="KEGG" id="abri:DFR85_15550"/>
<evidence type="ECO:0000259" key="1">
    <source>
        <dbReference type="Pfam" id="PF01206"/>
    </source>
</evidence>
<accession>A0A2U9IIC7</accession>
<feature type="domain" description="UPF0033" evidence="1">
    <location>
        <begin position="7"/>
        <end position="72"/>
    </location>
</feature>
<evidence type="ECO:0000313" key="2">
    <source>
        <dbReference type="EMBL" id="AWR95783.1"/>
    </source>
</evidence>
<dbReference type="PANTHER" id="PTHR33279:SF18">
    <property type="entry name" value="SULFUR CARRIER PROTEIN MJ0990-RELATED"/>
    <property type="match status" value="1"/>
</dbReference>
<dbReference type="Pfam" id="PF01206">
    <property type="entry name" value="TusA"/>
    <property type="match status" value="1"/>
</dbReference>
<dbReference type="PANTHER" id="PTHR33279">
    <property type="entry name" value="SULFUR CARRIER PROTEIN YEDF-RELATED"/>
    <property type="match status" value="1"/>
</dbReference>
<protein>
    <recommendedName>
        <fullName evidence="1">UPF0033 domain-containing protein</fullName>
    </recommendedName>
</protein>
<dbReference type="AlphaFoldDB" id="A0A2U9IIC7"/>
<name>A0A2U9IIC7_9CREN</name>
<dbReference type="Gene3D" id="3.30.110.40">
    <property type="entry name" value="TusA-like domain"/>
    <property type="match status" value="1"/>
</dbReference>
<proteinExistence type="predicted"/>
<evidence type="ECO:0000313" key="3">
    <source>
        <dbReference type="Proteomes" id="UP000248044"/>
    </source>
</evidence>
<sequence length="75" mass="8573">MKNMQTKLDLTGLCCSVPQMLVYSKLKKMNRGDILEIIVEKGSSQEADVVRVLNYFGCSSERTERGEVSIYIIRR</sequence>